<evidence type="ECO:0000313" key="2">
    <source>
        <dbReference type="EMBL" id="OMP07851.1"/>
    </source>
</evidence>
<evidence type="ECO:0000313" key="3">
    <source>
        <dbReference type="Proteomes" id="UP000187203"/>
    </source>
</evidence>
<organism evidence="2 3">
    <name type="scientific">Corchorus olitorius</name>
    <dbReference type="NCBI Taxonomy" id="93759"/>
    <lineage>
        <taxon>Eukaryota</taxon>
        <taxon>Viridiplantae</taxon>
        <taxon>Streptophyta</taxon>
        <taxon>Embryophyta</taxon>
        <taxon>Tracheophyta</taxon>
        <taxon>Spermatophyta</taxon>
        <taxon>Magnoliopsida</taxon>
        <taxon>eudicotyledons</taxon>
        <taxon>Gunneridae</taxon>
        <taxon>Pentapetalae</taxon>
        <taxon>rosids</taxon>
        <taxon>malvids</taxon>
        <taxon>Malvales</taxon>
        <taxon>Malvaceae</taxon>
        <taxon>Grewioideae</taxon>
        <taxon>Apeibeae</taxon>
        <taxon>Corchorus</taxon>
    </lineage>
</organism>
<dbReference type="AlphaFoldDB" id="A0A1R3KL93"/>
<accession>A0A1R3KL93</accession>
<comment type="caution">
    <text evidence="2">The sequence shown here is derived from an EMBL/GenBank/DDBJ whole genome shotgun (WGS) entry which is preliminary data.</text>
</comment>
<name>A0A1R3KL93_9ROSI</name>
<evidence type="ECO:0000256" key="1">
    <source>
        <dbReference type="SAM" id="MobiDB-lite"/>
    </source>
</evidence>
<feature type="region of interest" description="Disordered" evidence="1">
    <location>
        <begin position="198"/>
        <end position="224"/>
    </location>
</feature>
<keyword evidence="3" id="KW-1185">Reference proteome</keyword>
<protein>
    <submittedName>
        <fullName evidence="2">Uncharacterized protein</fullName>
    </submittedName>
</protein>
<dbReference type="Proteomes" id="UP000187203">
    <property type="component" value="Unassembled WGS sequence"/>
</dbReference>
<proteinExistence type="predicted"/>
<reference evidence="3" key="1">
    <citation type="submission" date="2013-09" db="EMBL/GenBank/DDBJ databases">
        <title>Corchorus olitorius genome sequencing.</title>
        <authorList>
            <person name="Alam M."/>
            <person name="Haque M.S."/>
            <person name="Islam M.S."/>
            <person name="Emdad E.M."/>
            <person name="Islam M.M."/>
            <person name="Ahmed B."/>
            <person name="Halim A."/>
            <person name="Hossen Q.M.M."/>
            <person name="Hossain M.Z."/>
            <person name="Ahmed R."/>
            <person name="Khan M.M."/>
            <person name="Islam R."/>
            <person name="Rashid M.M."/>
            <person name="Khan S.A."/>
            <person name="Rahman M.S."/>
            <person name="Alam M."/>
            <person name="Yahiya A.S."/>
            <person name="Khan M.S."/>
            <person name="Azam M.S."/>
            <person name="Haque T."/>
            <person name="Lashkar M.Z.H."/>
            <person name="Akhand A.I."/>
            <person name="Morshed G."/>
            <person name="Roy S."/>
            <person name="Uddin K.S."/>
            <person name="Rabeya T."/>
            <person name="Hossain A.S."/>
            <person name="Chowdhury A."/>
            <person name="Snigdha A.R."/>
            <person name="Mortoza M.S."/>
            <person name="Matin S.A."/>
            <person name="Hoque S.M.E."/>
            <person name="Islam M.K."/>
            <person name="Roy D.K."/>
            <person name="Haider R."/>
            <person name="Moosa M.M."/>
            <person name="Elias S.M."/>
            <person name="Hasan A.M."/>
            <person name="Jahan S."/>
            <person name="Shafiuddin M."/>
            <person name="Mahmood N."/>
            <person name="Shommy N.S."/>
        </authorList>
    </citation>
    <scope>NUCLEOTIDE SEQUENCE [LARGE SCALE GENOMIC DNA]</scope>
    <source>
        <strain evidence="3">cv. O-4</strain>
    </source>
</reference>
<sequence>MCMIRKARANRGPMDDDDRRFIMEEAKVWYDEMAANDFVVEQSVPTSIDEEYQITAAFEHFGWAPILSLPNNYCPRLVREFYANMKQRSIIDCFSLSSRVKGEYVEITTENLHQWFGLKRTAIINEEIHLVARFSKPFVFPCLITEVLRQSDVDLTGERLVTVTTTIDDAKMGEFGFIKRNGTWENDHRELYQPTPLVQVPAPPKRAAKKRSAASSSTYDDPDLTARLDTIEDTQTQLLAGQTELLAGQAKLRGYFLHIMQHLGLQPPPP</sequence>
<dbReference type="EMBL" id="AWUE01013022">
    <property type="protein sequence ID" value="OMP07851.1"/>
    <property type="molecule type" value="Genomic_DNA"/>
</dbReference>
<gene>
    <name evidence="2" type="ORF">COLO4_07000</name>
</gene>